<dbReference type="RefSeq" id="WP_071062588.1">
    <property type="nucleotide sequence ID" value="NZ_MAXA01000158.1"/>
</dbReference>
<gene>
    <name evidence="2" type="ORF">BBK14_16085</name>
</gene>
<evidence type="ECO:0008006" key="4">
    <source>
        <dbReference type="Google" id="ProtNLM"/>
    </source>
</evidence>
<proteinExistence type="predicted"/>
<organism evidence="2 3">
    <name type="scientific">Parafrankia soli</name>
    <dbReference type="NCBI Taxonomy" id="2599596"/>
    <lineage>
        <taxon>Bacteria</taxon>
        <taxon>Bacillati</taxon>
        <taxon>Actinomycetota</taxon>
        <taxon>Actinomycetes</taxon>
        <taxon>Frankiales</taxon>
        <taxon>Frankiaceae</taxon>
        <taxon>Parafrankia</taxon>
    </lineage>
</organism>
<dbReference type="Proteomes" id="UP000179769">
    <property type="component" value="Unassembled WGS sequence"/>
</dbReference>
<evidence type="ECO:0000256" key="1">
    <source>
        <dbReference type="SAM" id="MobiDB-lite"/>
    </source>
</evidence>
<protein>
    <recommendedName>
        <fullName evidence="4">Secreted protein</fullName>
    </recommendedName>
</protein>
<comment type="caution">
    <text evidence="2">The sequence shown here is derived from an EMBL/GenBank/DDBJ whole genome shotgun (WGS) entry which is preliminary data.</text>
</comment>
<name>A0A1S1QFK7_9ACTN</name>
<reference evidence="3" key="1">
    <citation type="submission" date="2016-07" db="EMBL/GenBank/DDBJ databases">
        <title>Frankia sp. NRRL B-16219 Genome sequencing.</title>
        <authorList>
            <person name="Ghodhbane-Gtari F."/>
            <person name="Swanson E."/>
            <person name="Gueddou A."/>
            <person name="Louati M."/>
            <person name="Nouioui I."/>
            <person name="Hezbri K."/>
            <person name="Abebe-Akele F."/>
            <person name="Simpson S."/>
            <person name="Morris K."/>
            <person name="Thomas K."/>
            <person name="Gtari M."/>
            <person name="Tisa L.S."/>
        </authorList>
    </citation>
    <scope>NUCLEOTIDE SEQUENCE [LARGE SCALE GENOMIC DNA]</scope>
    <source>
        <strain evidence="3">NRRL B-16219</strain>
    </source>
</reference>
<feature type="region of interest" description="Disordered" evidence="1">
    <location>
        <begin position="148"/>
        <end position="168"/>
    </location>
</feature>
<accession>A0A1S1QFK7</accession>
<dbReference type="EMBL" id="MAXA01000158">
    <property type="protein sequence ID" value="OHV32211.1"/>
    <property type="molecule type" value="Genomic_DNA"/>
</dbReference>
<evidence type="ECO:0000313" key="2">
    <source>
        <dbReference type="EMBL" id="OHV32211.1"/>
    </source>
</evidence>
<dbReference type="AlphaFoldDB" id="A0A1S1QFK7"/>
<evidence type="ECO:0000313" key="3">
    <source>
        <dbReference type="Proteomes" id="UP000179769"/>
    </source>
</evidence>
<dbReference type="OrthoDB" id="7502542at2"/>
<keyword evidence="3" id="KW-1185">Reference proteome</keyword>
<sequence length="211" mass="22934">MSALGWFLLVLVLVILGVVLLGVLGGARLAPGGSGRALRSRFGPEYDRAVEHSGGDRRAAERRLAEVARRRDELDLQPLDEPARAGYLTRWDAVQARFVDDPAGSARQADRLVVEVMRARGYPESTFDERADLISAERPELVAPYRDAHAHAHAEAPAGGPDTDGPDTEELRTALVQLRGLFGWLVTGETEPRDQDAQSSPALAGPPRQRT</sequence>
<feature type="region of interest" description="Disordered" evidence="1">
    <location>
        <begin position="186"/>
        <end position="211"/>
    </location>
</feature>